<feature type="modified residue" description="N6-(pyridoxal phosphate)lysine" evidence="6">
    <location>
        <position position="210"/>
    </location>
</feature>
<evidence type="ECO:0000256" key="2">
    <source>
        <dbReference type="ARBA" id="ARBA00011738"/>
    </source>
</evidence>
<evidence type="ECO:0000256" key="5">
    <source>
        <dbReference type="ARBA" id="ARBA00022898"/>
    </source>
</evidence>
<dbReference type="EC" id="2.6.1.9" evidence="6"/>
<dbReference type="Pfam" id="PF00155">
    <property type="entry name" value="Aminotran_1_2"/>
    <property type="match status" value="1"/>
</dbReference>
<name>A0A0S7BJ82_9CHLR</name>
<comment type="cofactor">
    <cofactor evidence="1 6">
        <name>pyridoxal 5'-phosphate</name>
        <dbReference type="ChEBI" id="CHEBI:597326"/>
    </cofactor>
</comment>
<dbReference type="InterPro" id="IPR004839">
    <property type="entry name" value="Aminotransferase_I/II_large"/>
</dbReference>
<keyword evidence="6" id="KW-0368">Histidine biosynthesis</keyword>
<keyword evidence="6" id="KW-0028">Amino-acid biosynthesis</keyword>
<dbReference type="Gene3D" id="3.90.1150.10">
    <property type="entry name" value="Aspartate Aminotransferase, domain 1"/>
    <property type="match status" value="1"/>
</dbReference>
<dbReference type="InterPro" id="IPR015422">
    <property type="entry name" value="PyrdxlP-dep_Trfase_small"/>
</dbReference>
<dbReference type="SUPFAM" id="SSF53383">
    <property type="entry name" value="PLP-dependent transferases"/>
    <property type="match status" value="1"/>
</dbReference>
<dbReference type="OrthoDB" id="9813612at2"/>
<organism evidence="8">
    <name type="scientific">Flexilinea flocculi</name>
    <dbReference type="NCBI Taxonomy" id="1678840"/>
    <lineage>
        <taxon>Bacteria</taxon>
        <taxon>Bacillati</taxon>
        <taxon>Chloroflexota</taxon>
        <taxon>Anaerolineae</taxon>
        <taxon>Anaerolineales</taxon>
        <taxon>Anaerolineaceae</taxon>
        <taxon>Flexilinea</taxon>
    </lineage>
</organism>
<dbReference type="NCBIfam" id="TIGR01141">
    <property type="entry name" value="hisC"/>
    <property type="match status" value="1"/>
</dbReference>
<reference evidence="8" key="1">
    <citation type="journal article" date="2015" name="Genome Announc.">
        <title>Draft Genome Sequence of Anaerolineae Strain TC1, a Novel Isolate from a Methanogenic Wastewater Treatment System.</title>
        <authorList>
            <person name="Matsuura N."/>
            <person name="Tourlousse D.M."/>
            <person name="Sun L."/>
            <person name="Toyonaga M."/>
            <person name="Kuroda K."/>
            <person name="Ohashi A."/>
            <person name="Cruz R."/>
            <person name="Yamaguchi T."/>
            <person name="Sekiguchi Y."/>
        </authorList>
    </citation>
    <scope>NUCLEOTIDE SEQUENCE [LARGE SCALE GENOMIC DNA]</scope>
    <source>
        <strain evidence="8">TC1</strain>
    </source>
</reference>
<evidence type="ECO:0000256" key="4">
    <source>
        <dbReference type="ARBA" id="ARBA00022679"/>
    </source>
</evidence>
<gene>
    <name evidence="6" type="primary">hisC</name>
    <name evidence="8" type="ORF">ATC1_13371</name>
</gene>
<keyword evidence="4 6" id="KW-0808">Transferase</keyword>
<dbReference type="InterPro" id="IPR050106">
    <property type="entry name" value="HistidinolP_aminotransfase"/>
</dbReference>
<keyword evidence="5 6" id="KW-0663">Pyridoxal phosphate</keyword>
<dbReference type="UniPathway" id="UPA00031">
    <property type="reaction ID" value="UER00012"/>
</dbReference>
<dbReference type="Gene3D" id="3.40.640.10">
    <property type="entry name" value="Type I PLP-dependent aspartate aminotransferase-like (Major domain)"/>
    <property type="match status" value="1"/>
</dbReference>
<evidence type="ECO:0000256" key="6">
    <source>
        <dbReference type="HAMAP-Rule" id="MF_01023"/>
    </source>
</evidence>
<sequence length="354" mass="39589">MSRYLSHRFWGLEPYVPGEQPHNRNYLKLNTNESPFPPAPGVIASISRAEIHRLNLYPDPDSRAVSESVAAHFHLDPNNVLLGNGSDELLSFCFQAFCDAEHPACFPDISYGFYPVFARIFCVPVHIFPLDADFHIHAADYCPAGGTIFIANPNAPTGLTLSLQEIEIILKANPDHVVVVDEAYVDFGAESASMLIRKFKNLVVIQTMSKSRNLAGARIGFALADMELITDLRTMKYSFNPYNLNRLSLAAAAAALRDDEYFQGCIQKIIEARAFITAELEKREFQVLPSLANFILAKPVIPGEIYYLGLKEKGILVRHFQQNRIKDYVRITVGTIDQMQILLDATDQLLKEAG</sequence>
<evidence type="ECO:0000259" key="7">
    <source>
        <dbReference type="Pfam" id="PF00155"/>
    </source>
</evidence>
<accession>A0A0S7BJ82</accession>
<proteinExistence type="inferred from homology"/>
<dbReference type="CDD" id="cd00609">
    <property type="entry name" value="AAT_like"/>
    <property type="match status" value="1"/>
</dbReference>
<comment type="similarity">
    <text evidence="6">Belongs to the class-II pyridoxal-phosphate-dependent aminotransferase family. Histidinol-phosphate aminotransferase subfamily.</text>
</comment>
<comment type="subunit">
    <text evidence="2 6">Homodimer.</text>
</comment>
<comment type="catalytic activity">
    <reaction evidence="6">
        <text>L-histidinol phosphate + 2-oxoglutarate = 3-(imidazol-4-yl)-2-oxopropyl phosphate + L-glutamate</text>
        <dbReference type="Rhea" id="RHEA:23744"/>
        <dbReference type="ChEBI" id="CHEBI:16810"/>
        <dbReference type="ChEBI" id="CHEBI:29985"/>
        <dbReference type="ChEBI" id="CHEBI:57766"/>
        <dbReference type="ChEBI" id="CHEBI:57980"/>
        <dbReference type="EC" id="2.6.1.9"/>
    </reaction>
</comment>
<dbReference type="STRING" id="1678840.ATC1_13371"/>
<dbReference type="AlphaFoldDB" id="A0A0S7BJ82"/>
<dbReference type="PANTHER" id="PTHR43643:SF3">
    <property type="entry name" value="HISTIDINOL-PHOSPHATE AMINOTRANSFERASE"/>
    <property type="match status" value="1"/>
</dbReference>
<comment type="pathway">
    <text evidence="6">Amino-acid biosynthesis; L-histidine biosynthesis; L-histidine from 5-phospho-alpha-D-ribose 1-diphosphate: step 7/9.</text>
</comment>
<dbReference type="InterPro" id="IPR015421">
    <property type="entry name" value="PyrdxlP-dep_Trfase_major"/>
</dbReference>
<keyword evidence="3 6" id="KW-0032">Aminotransferase</keyword>
<dbReference type="GO" id="GO:0004400">
    <property type="term" value="F:histidinol-phosphate transaminase activity"/>
    <property type="evidence" value="ECO:0007669"/>
    <property type="project" value="UniProtKB-UniRule"/>
</dbReference>
<evidence type="ECO:0000313" key="8">
    <source>
        <dbReference type="EMBL" id="GAP40397.1"/>
    </source>
</evidence>
<evidence type="ECO:0000313" key="9">
    <source>
        <dbReference type="Proteomes" id="UP000053370"/>
    </source>
</evidence>
<dbReference type="RefSeq" id="WP_062279647.1">
    <property type="nucleotide sequence ID" value="NZ_DF968181.1"/>
</dbReference>
<dbReference type="EMBL" id="DF968181">
    <property type="protein sequence ID" value="GAP40397.1"/>
    <property type="molecule type" value="Genomic_DNA"/>
</dbReference>
<dbReference type="InterPro" id="IPR015424">
    <property type="entry name" value="PyrdxlP-dep_Trfase"/>
</dbReference>
<dbReference type="HAMAP" id="MF_01023">
    <property type="entry name" value="HisC_aminotrans_2"/>
    <property type="match status" value="1"/>
</dbReference>
<feature type="domain" description="Aminotransferase class I/classII large" evidence="7">
    <location>
        <begin position="25"/>
        <end position="345"/>
    </location>
</feature>
<dbReference type="GO" id="GO:0030170">
    <property type="term" value="F:pyridoxal phosphate binding"/>
    <property type="evidence" value="ECO:0007669"/>
    <property type="project" value="InterPro"/>
</dbReference>
<evidence type="ECO:0000256" key="1">
    <source>
        <dbReference type="ARBA" id="ARBA00001933"/>
    </source>
</evidence>
<protein>
    <recommendedName>
        <fullName evidence="6">Histidinol-phosphate aminotransferase</fullName>
        <ecNumber evidence="6">2.6.1.9</ecNumber>
    </recommendedName>
    <alternativeName>
        <fullName evidence="6">Imidazole acetol-phosphate transaminase</fullName>
    </alternativeName>
</protein>
<dbReference type="InterPro" id="IPR005861">
    <property type="entry name" value="HisP_aminotrans"/>
</dbReference>
<dbReference type="PANTHER" id="PTHR43643">
    <property type="entry name" value="HISTIDINOL-PHOSPHATE AMINOTRANSFERASE 2"/>
    <property type="match status" value="1"/>
</dbReference>
<evidence type="ECO:0000256" key="3">
    <source>
        <dbReference type="ARBA" id="ARBA00022576"/>
    </source>
</evidence>
<keyword evidence="9" id="KW-1185">Reference proteome</keyword>
<dbReference type="GO" id="GO:0000105">
    <property type="term" value="P:L-histidine biosynthetic process"/>
    <property type="evidence" value="ECO:0007669"/>
    <property type="project" value="UniProtKB-UniRule"/>
</dbReference>
<dbReference type="Proteomes" id="UP000053370">
    <property type="component" value="Unassembled WGS sequence"/>
</dbReference>
<dbReference type="PATRIC" id="fig|1678840.3.peg.1639"/>